<dbReference type="AlphaFoldDB" id="A0A8B6HGA9"/>
<dbReference type="PROSITE" id="PS50835">
    <property type="entry name" value="IG_LIKE"/>
    <property type="match status" value="2"/>
</dbReference>
<comment type="caution">
    <text evidence="12">The sequence shown here is derived from an EMBL/GenBank/DDBJ whole genome shotgun (WGS) entry which is preliminary data.</text>
</comment>
<feature type="non-terminal residue" evidence="12">
    <location>
        <position position="1"/>
    </location>
</feature>
<dbReference type="InterPro" id="IPR036179">
    <property type="entry name" value="Ig-like_dom_sf"/>
</dbReference>
<dbReference type="Pfam" id="PF07686">
    <property type="entry name" value="V-set"/>
    <property type="match status" value="1"/>
</dbReference>
<evidence type="ECO:0000313" key="13">
    <source>
        <dbReference type="Proteomes" id="UP000596742"/>
    </source>
</evidence>
<keyword evidence="13" id="KW-1185">Reference proteome</keyword>
<evidence type="ECO:0000256" key="5">
    <source>
        <dbReference type="ARBA" id="ARBA00022989"/>
    </source>
</evidence>
<sequence length="191" mass="21961">MFVKPGESIVLKCNTTADNSTDFWLYLTKKNSPHKTLTEGVDVHNHYKTRIQITGNTRNGEYHLKILNFTRQDEGIYRCITVDREIMPVDVYLQMKEAPQNIKFVKSNNTGIVNGIEGQMLNVTCQVIGGKPQGQIYWRSFLSNVTVFATWPFSSLEFEPEYKHHLMNLTCGVSHEMLKDNITTLVKFNLL</sequence>
<keyword evidence="6" id="KW-0472">Membrane</keyword>
<feature type="domain" description="Ig-like" evidence="11">
    <location>
        <begin position="1"/>
        <end position="79"/>
    </location>
</feature>
<protein>
    <recommendedName>
        <fullName evidence="11">Ig-like domain-containing protein</fullName>
    </recommendedName>
</protein>
<accession>A0A8B6HGA9</accession>
<proteinExistence type="predicted"/>
<dbReference type="InterPro" id="IPR013783">
    <property type="entry name" value="Ig-like_fold"/>
</dbReference>
<dbReference type="GO" id="GO:0009897">
    <property type="term" value="C:external side of plasma membrane"/>
    <property type="evidence" value="ECO:0007669"/>
    <property type="project" value="TreeGrafter"/>
</dbReference>
<organism evidence="12 13">
    <name type="scientific">Mytilus galloprovincialis</name>
    <name type="common">Mediterranean mussel</name>
    <dbReference type="NCBI Taxonomy" id="29158"/>
    <lineage>
        <taxon>Eukaryota</taxon>
        <taxon>Metazoa</taxon>
        <taxon>Spiralia</taxon>
        <taxon>Lophotrochozoa</taxon>
        <taxon>Mollusca</taxon>
        <taxon>Bivalvia</taxon>
        <taxon>Autobranchia</taxon>
        <taxon>Pteriomorphia</taxon>
        <taxon>Mytilida</taxon>
        <taxon>Mytiloidea</taxon>
        <taxon>Mytilidae</taxon>
        <taxon>Mytilinae</taxon>
        <taxon>Mytilus</taxon>
    </lineage>
</organism>
<dbReference type="GO" id="GO:0006955">
    <property type="term" value="P:immune response"/>
    <property type="evidence" value="ECO:0007669"/>
    <property type="project" value="TreeGrafter"/>
</dbReference>
<evidence type="ECO:0000256" key="8">
    <source>
        <dbReference type="ARBA" id="ARBA00023170"/>
    </source>
</evidence>
<evidence type="ECO:0000259" key="11">
    <source>
        <dbReference type="PROSITE" id="PS50835"/>
    </source>
</evidence>
<dbReference type="PANTHER" id="PTHR25466">
    <property type="entry name" value="T-LYMPHOCYTE ACTIVATION ANTIGEN"/>
    <property type="match status" value="1"/>
</dbReference>
<evidence type="ECO:0000256" key="3">
    <source>
        <dbReference type="ARBA" id="ARBA00022692"/>
    </source>
</evidence>
<evidence type="ECO:0000256" key="4">
    <source>
        <dbReference type="ARBA" id="ARBA00022729"/>
    </source>
</evidence>
<dbReference type="GO" id="GO:0071222">
    <property type="term" value="P:cellular response to lipopolysaccharide"/>
    <property type="evidence" value="ECO:0007669"/>
    <property type="project" value="TreeGrafter"/>
</dbReference>
<evidence type="ECO:0000256" key="10">
    <source>
        <dbReference type="ARBA" id="ARBA00023319"/>
    </source>
</evidence>
<dbReference type="InterPro" id="IPR013106">
    <property type="entry name" value="Ig_V-set"/>
</dbReference>
<dbReference type="SMART" id="SM00409">
    <property type="entry name" value="IG"/>
    <property type="match status" value="2"/>
</dbReference>
<dbReference type="PANTHER" id="PTHR25466:SF9">
    <property type="entry name" value="FIBRONECTIN TYPE-III DOMAIN-CONTAINING PROTEIN"/>
    <property type="match status" value="1"/>
</dbReference>
<keyword evidence="2" id="KW-1003">Cell membrane</keyword>
<keyword evidence="5" id="KW-1133">Transmembrane helix</keyword>
<dbReference type="OrthoDB" id="6208601at2759"/>
<comment type="subcellular location">
    <subcellularLocation>
        <location evidence="1">Cell membrane</location>
        <topology evidence="1">Single-pass type I membrane protein</topology>
    </subcellularLocation>
</comment>
<dbReference type="SUPFAM" id="SSF48726">
    <property type="entry name" value="Immunoglobulin"/>
    <property type="match status" value="2"/>
</dbReference>
<reference evidence="12" key="1">
    <citation type="submission" date="2018-11" db="EMBL/GenBank/DDBJ databases">
        <authorList>
            <person name="Alioto T."/>
            <person name="Alioto T."/>
        </authorList>
    </citation>
    <scope>NUCLEOTIDE SEQUENCE</scope>
</reference>
<evidence type="ECO:0000313" key="12">
    <source>
        <dbReference type="EMBL" id="VDI79465.1"/>
    </source>
</evidence>
<dbReference type="InterPro" id="IPR003599">
    <property type="entry name" value="Ig_sub"/>
</dbReference>
<keyword evidence="8" id="KW-0675">Receptor</keyword>
<name>A0A8B6HGA9_MYTGA</name>
<evidence type="ECO:0000256" key="7">
    <source>
        <dbReference type="ARBA" id="ARBA00023157"/>
    </source>
</evidence>
<evidence type="ECO:0000256" key="6">
    <source>
        <dbReference type="ARBA" id="ARBA00023136"/>
    </source>
</evidence>
<dbReference type="InterPro" id="IPR051713">
    <property type="entry name" value="T-cell_Activation_Regulation"/>
</dbReference>
<keyword evidence="10" id="KW-0393">Immunoglobulin domain</keyword>
<feature type="domain" description="Ig-like" evidence="11">
    <location>
        <begin position="99"/>
        <end position="183"/>
    </location>
</feature>
<dbReference type="EMBL" id="UYJE01010076">
    <property type="protein sequence ID" value="VDI79465.1"/>
    <property type="molecule type" value="Genomic_DNA"/>
</dbReference>
<evidence type="ECO:0000256" key="1">
    <source>
        <dbReference type="ARBA" id="ARBA00004251"/>
    </source>
</evidence>
<dbReference type="Gene3D" id="2.60.40.10">
    <property type="entry name" value="Immunoglobulins"/>
    <property type="match status" value="2"/>
</dbReference>
<keyword evidence="7" id="KW-1015">Disulfide bond</keyword>
<keyword evidence="4" id="KW-0732">Signal</keyword>
<dbReference type="InterPro" id="IPR007110">
    <property type="entry name" value="Ig-like_dom"/>
</dbReference>
<dbReference type="GO" id="GO:0007166">
    <property type="term" value="P:cell surface receptor signaling pathway"/>
    <property type="evidence" value="ECO:0007669"/>
    <property type="project" value="TreeGrafter"/>
</dbReference>
<dbReference type="Proteomes" id="UP000596742">
    <property type="component" value="Unassembled WGS sequence"/>
</dbReference>
<evidence type="ECO:0000256" key="9">
    <source>
        <dbReference type="ARBA" id="ARBA00023180"/>
    </source>
</evidence>
<gene>
    <name evidence="12" type="ORF">MGAL_10B007818</name>
</gene>
<keyword evidence="3" id="KW-0812">Transmembrane</keyword>
<evidence type="ECO:0000256" key="2">
    <source>
        <dbReference type="ARBA" id="ARBA00022475"/>
    </source>
</evidence>
<keyword evidence="9" id="KW-0325">Glycoprotein</keyword>